<evidence type="ECO:0000256" key="1">
    <source>
        <dbReference type="SAM" id="MobiDB-lite"/>
    </source>
</evidence>
<evidence type="ECO:0000313" key="3">
    <source>
        <dbReference type="Proteomes" id="UP000188533"/>
    </source>
</evidence>
<feature type="region of interest" description="Disordered" evidence="1">
    <location>
        <begin position="1"/>
        <end position="20"/>
    </location>
</feature>
<dbReference type="EMBL" id="BDGU01000119">
    <property type="protein sequence ID" value="GAW02953.1"/>
    <property type="molecule type" value="Genomic_DNA"/>
</dbReference>
<gene>
    <name evidence="2" type="ORF">LENED_004633</name>
</gene>
<reference evidence="2 3" key="1">
    <citation type="submission" date="2016-08" db="EMBL/GenBank/DDBJ databases">
        <authorList>
            <consortium name="Lentinula edodes genome sequencing consortium"/>
            <person name="Sakamoto Y."/>
            <person name="Nakade K."/>
            <person name="Sato S."/>
            <person name="Yoshida Y."/>
            <person name="Miyazaki K."/>
            <person name="Natsume S."/>
            <person name="Konno N."/>
        </authorList>
    </citation>
    <scope>NUCLEOTIDE SEQUENCE [LARGE SCALE GENOMIC DNA]</scope>
    <source>
        <strain evidence="2 3">NBRC 111202</strain>
    </source>
</reference>
<protein>
    <submittedName>
        <fullName evidence="2">Uncharacterized protein</fullName>
    </submittedName>
</protein>
<accession>A0A1Q3E6U2</accession>
<comment type="caution">
    <text evidence="2">The sequence shown here is derived from an EMBL/GenBank/DDBJ whole genome shotgun (WGS) entry which is preliminary data.</text>
</comment>
<keyword evidence="3" id="KW-1185">Reference proteome</keyword>
<evidence type="ECO:0000313" key="2">
    <source>
        <dbReference type="EMBL" id="GAW02953.1"/>
    </source>
</evidence>
<reference evidence="2 3" key="2">
    <citation type="submission" date="2017-02" db="EMBL/GenBank/DDBJ databases">
        <title>A genome survey and senescence transcriptome analysis in Lentinula edodes.</title>
        <authorList>
            <person name="Sakamoto Y."/>
            <person name="Nakade K."/>
            <person name="Sato S."/>
            <person name="Yoshida Y."/>
            <person name="Miyazaki K."/>
            <person name="Natsume S."/>
            <person name="Konno N."/>
        </authorList>
    </citation>
    <scope>NUCLEOTIDE SEQUENCE [LARGE SCALE GENOMIC DNA]</scope>
    <source>
        <strain evidence="2 3">NBRC 111202</strain>
    </source>
</reference>
<feature type="region of interest" description="Disordered" evidence="1">
    <location>
        <begin position="66"/>
        <end position="87"/>
    </location>
</feature>
<sequence>MKILSKWAGSSNDVKKQDVSKQDEELNAHIDEMVEAKDATSRYWAQVNFNKWFQAWLDLSQGERGISGGNAKGGTSEKAKRSSALKDIPADQHRRLVSMYRFYKEGASDGGSSGLWI</sequence>
<proteinExistence type="predicted"/>
<dbReference type="Proteomes" id="UP000188533">
    <property type="component" value="Unassembled WGS sequence"/>
</dbReference>
<organism evidence="2 3">
    <name type="scientific">Lentinula edodes</name>
    <name type="common">Shiitake mushroom</name>
    <name type="synonym">Lentinus edodes</name>
    <dbReference type="NCBI Taxonomy" id="5353"/>
    <lineage>
        <taxon>Eukaryota</taxon>
        <taxon>Fungi</taxon>
        <taxon>Dikarya</taxon>
        <taxon>Basidiomycota</taxon>
        <taxon>Agaricomycotina</taxon>
        <taxon>Agaricomycetes</taxon>
        <taxon>Agaricomycetidae</taxon>
        <taxon>Agaricales</taxon>
        <taxon>Marasmiineae</taxon>
        <taxon>Omphalotaceae</taxon>
        <taxon>Lentinula</taxon>
    </lineage>
</organism>
<name>A0A1Q3E6U2_LENED</name>
<dbReference type="AlphaFoldDB" id="A0A1Q3E6U2"/>